<sequence length="530" mass="58293">MSETPRKKPPSWQLKAPHCTLTQGLVVSGFASLPTGRALFLEFTWKGKGGGGWLQAVQELAPVTDADGRDARATAISFAYAGLEKMGLPKPALDSFAAPFKEGMFQEDRLRRLGDRRKGEWLGTVIEGGPKWSSNARQRGALTSVEAGQSRSSTSTGHREEQIVTPVTVHALLLLYDKDEDSAEAWAEQVEAALKPHDVQVVHRLPLDLRPDEKGVAREHFGFADGISQPIPFDDEDAIILSTGAPAVRDFWNGVPLGEILFGHTNGHHEKAPGPIVPDDDKARAAGLPPHPLAEGSRDFGLDGSYMVVRELKQDVVAFWQSMRANAAHIRERDPEGSAHVTTTWLAERVVGRNTKGDLLCPAGYLPPDAYEQPENDFGFFDRDLHGIGCPAGSHVRRSNPRDGLAPTPADKQTLLDAANNHRILRRGRKYGSTISVPPKEDGVDRGLLFICLNTDIARQFEFVQQTWLLNPNFATLFDETDPLIGPKGKMTIREQPLRRIVDVETFVRMAGGDYFFLPSIPALRYLASL</sequence>
<comment type="cofactor">
    <cofactor evidence="1">
        <name>heme b</name>
        <dbReference type="ChEBI" id="CHEBI:60344"/>
    </cofactor>
</comment>
<keyword evidence="4" id="KW-0479">Metal-binding</keyword>
<evidence type="ECO:0000313" key="8">
    <source>
        <dbReference type="EMBL" id="CUS46012.1"/>
    </source>
</evidence>
<dbReference type="GO" id="GO:0140825">
    <property type="term" value="F:lactoperoxidase activity"/>
    <property type="evidence" value="ECO:0007669"/>
    <property type="project" value="UniProtKB-EC"/>
</dbReference>
<keyword evidence="6" id="KW-0408">Iron</keyword>
<dbReference type="GO" id="GO:0046872">
    <property type="term" value="F:metal ion binding"/>
    <property type="evidence" value="ECO:0007669"/>
    <property type="project" value="UniProtKB-KW"/>
</dbReference>
<dbReference type="InterPro" id="IPR006314">
    <property type="entry name" value="Dyp_peroxidase"/>
</dbReference>
<evidence type="ECO:0000256" key="5">
    <source>
        <dbReference type="ARBA" id="ARBA00023002"/>
    </source>
</evidence>
<dbReference type="AlphaFoldDB" id="A0A170PPT0"/>
<protein>
    <submittedName>
        <fullName evidence="8">Peroxidase</fullName>
        <ecNumber evidence="8">1.11.1.7</ecNumber>
    </submittedName>
</protein>
<dbReference type="PANTHER" id="PTHR30521:SF4">
    <property type="entry name" value="DEFERROCHELATASE"/>
    <property type="match status" value="1"/>
</dbReference>
<evidence type="ECO:0000256" key="7">
    <source>
        <dbReference type="SAM" id="MobiDB-lite"/>
    </source>
</evidence>
<organism evidence="8">
    <name type="scientific">hydrothermal vent metagenome</name>
    <dbReference type="NCBI Taxonomy" id="652676"/>
    <lineage>
        <taxon>unclassified sequences</taxon>
        <taxon>metagenomes</taxon>
        <taxon>ecological metagenomes</taxon>
    </lineage>
</organism>
<feature type="region of interest" description="Disordered" evidence="7">
    <location>
        <begin position="132"/>
        <end position="161"/>
    </location>
</feature>
<evidence type="ECO:0000256" key="3">
    <source>
        <dbReference type="ARBA" id="ARBA00022617"/>
    </source>
</evidence>
<evidence type="ECO:0000256" key="6">
    <source>
        <dbReference type="ARBA" id="ARBA00023004"/>
    </source>
</evidence>
<evidence type="ECO:0000256" key="1">
    <source>
        <dbReference type="ARBA" id="ARBA00001970"/>
    </source>
</evidence>
<keyword evidence="2 8" id="KW-0575">Peroxidase</keyword>
<evidence type="ECO:0000256" key="4">
    <source>
        <dbReference type="ARBA" id="ARBA00022723"/>
    </source>
</evidence>
<name>A0A170PPT0_9ZZZZ</name>
<dbReference type="SUPFAM" id="SSF54909">
    <property type="entry name" value="Dimeric alpha+beta barrel"/>
    <property type="match status" value="1"/>
</dbReference>
<accession>A0A170PPT0</accession>
<dbReference type="GO" id="GO:0020037">
    <property type="term" value="F:heme binding"/>
    <property type="evidence" value="ECO:0007669"/>
    <property type="project" value="InterPro"/>
</dbReference>
<dbReference type="PANTHER" id="PTHR30521">
    <property type="entry name" value="DEFERROCHELATASE/PEROXIDASE"/>
    <property type="match status" value="1"/>
</dbReference>
<dbReference type="GO" id="GO:0005829">
    <property type="term" value="C:cytosol"/>
    <property type="evidence" value="ECO:0007669"/>
    <property type="project" value="TreeGrafter"/>
</dbReference>
<dbReference type="EC" id="1.11.1.7" evidence="8"/>
<dbReference type="PROSITE" id="PS51404">
    <property type="entry name" value="DYP_PEROXIDASE"/>
    <property type="match status" value="1"/>
</dbReference>
<reference evidence="8" key="1">
    <citation type="submission" date="2015-10" db="EMBL/GenBank/DDBJ databases">
        <authorList>
            <person name="Gilbert D.G."/>
        </authorList>
    </citation>
    <scope>NUCLEOTIDE SEQUENCE</scope>
</reference>
<keyword evidence="3" id="KW-0349">Heme</keyword>
<keyword evidence="5 8" id="KW-0560">Oxidoreductase</keyword>
<evidence type="ECO:0000256" key="2">
    <source>
        <dbReference type="ARBA" id="ARBA00022559"/>
    </source>
</evidence>
<feature type="region of interest" description="Disordered" evidence="7">
    <location>
        <begin position="268"/>
        <end position="294"/>
    </location>
</feature>
<dbReference type="InterPro" id="IPR011008">
    <property type="entry name" value="Dimeric_a/b-barrel"/>
</dbReference>
<feature type="compositionally biased region" description="Polar residues" evidence="7">
    <location>
        <begin position="146"/>
        <end position="156"/>
    </location>
</feature>
<gene>
    <name evidence="8" type="ORF">MGWOODY_Smn3500</name>
</gene>
<dbReference type="EMBL" id="CZQE01000326">
    <property type="protein sequence ID" value="CUS46012.1"/>
    <property type="molecule type" value="Genomic_DNA"/>
</dbReference>
<proteinExistence type="predicted"/>